<dbReference type="Proteomes" id="UP000027936">
    <property type="component" value="Unassembled WGS sequence"/>
</dbReference>
<accession>A0A072NMQ3</accession>
<dbReference type="OrthoDB" id="1707591at2"/>
<organism evidence="2 3">
    <name type="scientific">Schinkia azotoformans MEV2011</name>
    <dbReference type="NCBI Taxonomy" id="1348973"/>
    <lineage>
        <taxon>Bacteria</taxon>
        <taxon>Bacillati</taxon>
        <taxon>Bacillota</taxon>
        <taxon>Bacilli</taxon>
        <taxon>Bacillales</taxon>
        <taxon>Bacillaceae</taxon>
        <taxon>Calidifontibacillus/Schinkia group</taxon>
        <taxon>Schinkia</taxon>
    </lineage>
</organism>
<dbReference type="AlphaFoldDB" id="A0A072NMQ3"/>
<protein>
    <recommendedName>
        <fullName evidence="4">Lipoprotein</fullName>
    </recommendedName>
</protein>
<sequence>MVNKKIWTVSTLASMLLFSAGCSFGNQSTDKNNSNEPVEVVQPEENPHASEEQVMSNFNNLIANNPEISEVIQFMEENVSDVSPQNVSGMILALEDLQVNHLPIFEENFTSSEDLQVKFRNLFKGDTSKIENMADAEIKTLLEETKNSGYKIETAEGYYFPIIDYQFYKTFSANATKEIQDYIEIMAVESNQVPAKDAALMISWDEIVDRALEQEAFLKQYPSSERLDEVTELYKRYEMFTFFGLNNTPLFSYDTKKIDPEAKAVYLDAVSREIKSDYTGMLNSFLEVLAKNNDTLTDEVDAYRKDLTDFPS</sequence>
<name>A0A072NMQ3_SCHAZ</name>
<evidence type="ECO:0000313" key="2">
    <source>
        <dbReference type="EMBL" id="KEF38532.1"/>
    </source>
</evidence>
<dbReference type="EMBL" id="JJRY01000007">
    <property type="protein sequence ID" value="KEF38532.1"/>
    <property type="molecule type" value="Genomic_DNA"/>
</dbReference>
<feature type="signal peptide" evidence="1">
    <location>
        <begin position="1"/>
        <end position="25"/>
    </location>
</feature>
<evidence type="ECO:0000256" key="1">
    <source>
        <dbReference type="SAM" id="SignalP"/>
    </source>
</evidence>
<comment type="caution">
    <text evidence="2">The sequence shown here is derived from an EMBL/GenBank/DDBJ whole genome shotgun (WGS) entry which is preliminary data.</text>
</comment>
<evidence type="ECO:0008006" key="4">
    <source>
        <dbReference type="Google" id="ProtNLM"/>
    </source>
</evidence>
<gene>
    <name evidence="2" type="ORF">M670_02158</name>
</gene>
<reference evidence="2 3" key="1">
    <citation type="submission" date="2014-04" db="EMBL/GenBank/DDBJ databases">
        <title>Draft genome sequence of Bacillus azotoformans MEV2011, a (co-) denitrifying strain unable to grow in the presence of oxygen.</title>
        <authorList>
            <person name="Nielsen M."/>
            <person name="Schreiber L."/>
            <person name="Finster K."/>
            <person name="Schramm A."/>
        </authorList>
    </citation>
    <scope>NUCLEOTIDE SEQUENCE [LARGE SCALE GENOMIC DNA]</scope>
    <source>
        <strain evidence="2 3">MEV2011</strain>
    </source>
</reference>
<dbReference type="RefSeq" id="WP_051678164.1">
    <property type="nucleotide sequence ID" value="NZ_JJRY01000007.1"/>
</dbReference>
<proteinExistence type="predicted"/>
<evidence type="ECO:0000313" key="3">
    <source>
        <dbReference type="Proteomes" id="UP000027936"/>
    </source>
</evidence>
<dbReference type="PROSITE" id="PS51257">
    <property type="entry name" value="PROKAR_LIPOPROTEIN"/>
    <property type="match status" value="1"/>
</dbReference>
<keyword evidence="1" id="KW-0732">Signal</keyword>
<feature type="chain" id="PRO_5001682744" description="Lipoprotein" evidence="1">
    <location>
        <begin position="26"/>
        <end position="312"/>
    </location>
</feature>
<dbReference type="PATRIC" id="fig|1348973.3.peg.2093"/>